<reference evidence="2 3" key="1">
    <citation type="submission" date="2024-04" db="EMBL/GenBank/DDBJ databases">
        <authorList>
            <consortium name="Molecular Ecology Group"/>
        </authorList>
    </citation>
    <scope>NUCLEOTIDE SEQUENCE [LARGE SCALE GENOMIC DNA]</scope>
</reference>
<evidence type="ECO:0000259" key="1">
    <source>
        <dbReference type="PROSITE" id="PS50191"/>
    </source>
</evidence>
<dbReference type="SUPFAM" id="SSF46938">
    <property type="entry name" value="CRAL/TRIO N-terminal domain"/>
    <property type="match status" value="1"/>
</dbReference>
<dbReference type="GO" id="GO:0016020">
    <property type="term" value="C:membrane"/>
    <property type="evidence" value="ECO:0007669"/>
    <property type="project" value="TreeGrafter"/>
</dbReference>
<gene>
    <name evidence="2" type="ORF">LPLAT_LOCUS379</name>
</gene>
<proteinExistence type="predicted"/>
<dbReference type="PROSITE" id="PS50191">
    <property type="entry name" value="CRAL_TRIO"/>
    <property type="match status" value="1"/>
</dbReference>
<dbReference type="InterPro" id="IPR011074">
    <property type="entry name" value="CRAL/TRIO_N_dom"/>
</dbReference>
<organism evidence="2 3">
    <name type="scientific">Lasius platythorax</name>
    <dbReference type="NCBI Taxonomy" id="488582"/>
    <lineage>
        <taxon>Eukaryota</taxon>
        <taxon>Metazoa</taxon>
        <taxon>Ecdysozoa</taxon>
        <taxon>Arthropoda</taxon>
        <taxon>Hexapoda</taxon>
        <taxon>Insecta</taxon>
        <taxon>Pterygota</taxon>
        <taxon>Neoptera</taxon>
        <taxon>Endopterygota</taxon>
        <taxon>Hymenoptera</taxon>
        <taxon>Apocrita</taxon>
        <taxon>Aculeata</taxon>
        <taxon>Formicoidea</taxon>
        <taxon>Formicidae</taxon>
        <taxon>Formicinae</taxon>
        <taxon>Lasius</taxon>
        <taxon>Lasius</taxon>
    </lineage>
</organism>
<dbReference type="InterPro" id="IPR001251">
    <property type="entry name" value="CRAL-TRIO_dom"/>
</dbReference>
<dbReference type="GO" id="GO:1902936">
    <property type="term" value="F:phosphatidylinositol bisphosphate binding"/>
    <property type="evidence" value="ECO:0007669"/>
    <property type="project" value="TreeGrafter"/>
</dbReference>
<dbReference type="SMART" id="SM01100">
    <property type="entry name" value="CRAL_TRIO_N"/>
    <property type="match status" value="1"/>
</dbReference>
<dbReference type="CDD" id="cd00170">
    <property type="entry name" value="SEC14"/>
    <property type="match status" value="1"/>
</dbReference>
<dbReference type="InterPro" id="IPR036273">
    <property type="entry name" value="CRAL/TRIO_N_dom_sf"/>
</dbReference>
<dbReference type="EMBL" id="OZ034824">
    <property type="protein sequence ID" value="CAL1673502.1"/>
    <property type="molecule type" value="Genomic_DNA"/>
</dbReference>
<dbReference type="AlphaFoldDB" id="A0AAV2N1S5"/>
<dbReference type="Gene3D" id="1.20.5.1200">
    <property type="entry name" value="Alpha-tocopherol transfer"/>
    <property type="match status" value="1"/>
</dbReference>
<dbReference type="Gene3D" id="3.40.525.10">
    <property type="entry name" value="CRAL-TRIO lipid binding domain"/>
    <property type="match status" value="1"/>
</dbReference>
<dbReference type="SMART" id="SM00516">
    <property type="entry name" value="SEC14"/>
    <property type="match status" value="1"/>
</dbReference>
<dbReference type="Proteomes" id="UP001497644">
    <property type="component" value="Chromosome 1"/>
</dbReference>
<dbReference type="PANTHER" id="PTHR10174">
    <property type="entry name" value="ALPHA-TOCOPHEROL TRANSFER PROTEIN-RELATED"/>
    <property type="match status" value="1"/>
</dbReference>
<dbReference type="Pfam" id="PF00650">
    <property type="entry name" value="CRAL_TRIO"/>
    <property type="match status" value="1"/>
</dbReference>
<protein>
    <recommendedName>
        <fullName evidence="1">CRAL-TRIO domain-containing protein</fullName>
    </recommendedName>
</protein>
<evidence type="ECO:0000313" key="3">
    <source>
        <dbReference type="Proteomes" id="UP001497644"/>
    </source>
</evidence>
<dbReference type="SUPFAM" id="SSF52087">
    <property type="entry name" value="CRAL/TRIO domain"/>
    <property type="match status" value="1"/>
</dbReference>
<name>A0AAV2N1S5_9HYME</name>
<keyword evidence="3" id="KW-1185">Reference proteome</keyword>
<feature type="domain" description="CRAL-TRIO" evidence="1">
    <location>
        <begin position="104"/>
        <end position="270"/>
    </location>
</feature>
<dbReference type="PANTHER" id="PTHR10174:SF224">
    <property type="entry name" value="RETINOL-BINDING PROTEIN PINTA"/>
    <property type="match status" value="1"/>
</dbReference>
<accession>A0AAV2N1S5</accession>
<evidence type="ECO:0000313" key="2">
    <source>
        <dbReference type="EMBL" id="CAL1673502.1"/>
    </source>
</evidence>
<dbReference type="Gene3D" id="1.10.8.20">
    <property type="entry name" value="N-terminal domain of phosphatidylinositol transfer protein sec14p"/>
    <property type="match status" value="1"/>
</dbReference>
<dbReference type="PRINTS" id="PR00180">
    <property type="entry name" value="CRETINALDHBP"/>
</dbReference>
<dbReference type="InterPro" id="IPR036865">
    <property type="entry name" value="CRAL-TRIO_dom_sf"/>
</dbReference>
<sequence length="299" mass="35529">MTDLQHGDDSDKQYQYELASENKEYVAAHLNETDEIRENGIAEMKRWIKKNDDLCARTDDFFILHFLRVCKFNLEKTKTRMRKYYKQRLDLPEWFANKNPFQPEMQELLNLGIILFLSKQDDQGRMVLIIRQKQNNPDKQKLSDVIKISLMAMDVMMKDRVAPSLYGLALFIDLDGVTARHLMQLRPHIVMNIVHSWQGCYPIRLRSINFINAPKYVHIGVAIFKSFMNEKMRQRLHVYSRDETVMHKYFKDIPVNIRPIEYGGTNGTVQEMIEYTKKLVEENRDWLIDSEKYKVISKQ</sequence>